<accession>A0A9D1HKL8</accession>
<reference evidence="2" key="1">
    <citation type="submission" date="2020-10" db="EMBL/GenBank/DDBJ databases">
        <authorList>
            <person name="Gilroy R."/>
        </authorList>
    </citation>
    <scope>NUCLEOTIDE SEQUENCE</scope>
    <source>
        <strain evidence="2">2830</strain>
    </source>
</reference>
<keyword evidence="1" id="KW-0472">Membrane</keyword>
<proteinExistence type="predicted"/>
<keyword evidence="1" id="KW-0812">Transmembrane</keyword>
<evidence type="ECO:0000313" key="3">
    <source>
        <dbReference type="Proteomes" id="UP000824124"/>
    </source>
</evidence>
<sequence length="162" mass="16388">MMAGLAAGLAVLGSFKLPGLLPGTEFQLSAPFAVALAACLGFKRYFVIGVLASLLNFMLGTHTLLNVVVALVFRVTAGGLLALAGVRGLTVFLAGPLGTAAARLVLSALLGVSPWVLIGAAAPGMLLTAVAALALYPLLRRLLAGLYGEGVLLPPVKGGRQK</sequence>
<dbReference type="Proteomes" id="UP000824124">
    <property type="component" value="Unassembled WGS sequence"/>
</dbReference>
<evidence type="ECO:0000313" key="2">
    <source>
        <dbReference type="EMBL" id="HIU10460.1"/>
    </source>
</evidence>
<organism evidence="2 3">
    <name type="scientific">Candidatus Avidehalobacter gallistercoris</name>
    <dbReference type="NCBI Taxonomy" id="2840694"/>
    <lineage>
        <taxon>Bacteria</taxon>
        <taxon>Bacillati</taxon>
        <taxon>Bacillota</taxon>
        <taxon>Clostridia</taxon>
        <taxon>Eubacteriales</taxon>
        <taxon>Peptococcaceae</taxon>
        <taxon>Peptococcaceae incertae sedis</taxon>
        <taxon>Candidatus Avidehalobacter</taxon>
    </lineage>
</organism>
<feature type="transmembrane region" description="Helical" evidence="1">
    <location>
        <begin position="71"/>
        <end position="95"/>
    </location>
</feature>
<name>A0A9D1HKL8_9FIRM</name>
<protein>
    <submittedName>
        <fullName evidence="2">Uncharacterized protein</fullName>
    </submittedName>
</protein>
<comment type="caution">
    <text evidence="2">The sequence shown here is derived from an EMBL/GenBank/DDBJ whole genome shotgun (WGS) entry which is preliminary data.</text>
</comment>
<dbReference type="AlphaFoldDB" id="A0A9D1HKL8"/>
<evidence type="ECO:0000256" key="1">
    <source>
        <dbReference type="SAM" id="Phobius"/>
    </source>
</evidence>
<reference evidence="2" key="2">
    <citation type="journal article" date="2021" name="PeerJ">
        <title>Extensive microbial diversity within the chicken gut microbiome revealed by metagenomics and culture.</title>
        <authorList>
            <person name="Gilroy R."/>
            <person name="Ravi A."/>
            <person name="Getino M."/>
            <person name="Pursley I."/>
            <person name="Horton D.L."/>
            <person name="Alikhan N.F."/>
            <person name="Baker D."/>
            <person name="Gharbi K."/>
            <person name="Hall N."/>
            <person name="Watson M."/>
            <person name="Adriaenssens E.M."/>
            <person name="Foster-Nyarko E."/>
            <person name="Jarju S."/>
            <person name="Secka A."/>
            <person name="Antonio M."/>
            <person name="Oren A."/>
            <person name="Chaudhuri R.R."/>
            <person name="La Ragione R."/>
            <person name="Hildebrand F."/>
            <person name="Pallen M.J."/>
        </authorList>
    </citation>
    <scope>NUCLEOTIDE SEQUENCE</scope>
    <source>
        <strain evidence="2">2830</strain>
    </source>
</reference>
<feature type="transmembrane region" description="Helical" evidence="1">
    <location>
        <begin position="115"/>
        <end position="139"/>
    </location>
</feature>
<keyword evidence="1" id="KW-1133">Transmembrane helix</keyword>
<dbReference type="EMBL" id="DVMH01000022">
    <property type="protein sequence ID" value="HIU10460.1"/>
    <property type="molecule type" value="Genomic_DNA"/>
</dbReference>
<gene>
    <name evidence="2" type="ORF">IAB00_04330</name>
</gene>